<dbReference type="InterPro" id="IPR029063">
    <property type="entry name" value="SAM-dependent_MTases_sf"/>
</dbReference>
<feature type="region of interest" description="Disordered" evidence="1">
    <location>
        <begin position="42"/>
        <end position="63"/>
    </location>
</feature>
<evidence type="ECO:0000313" key="2">
    <source>
        <dbReference type="EMBL" id="GBN21647.1"/>
    </source>
</evidence>
<protein>
    <submittedName>
        <fullName evidence="2">Uncharacterized protein</fullName>
    </submittedName>
</protein>
<feature type="compositionally biased region" description="Acidic residues" evidence="1">
    <location>
        <begin position="327"/>
        <end position="347"/>
    </location>
</feature>
<feature type="region of interest" description="Disordered" evidence="1">
    <location>
        <begin position="1"/>
        <end position="23"/>
    </location>
</feature>
<sequence>MDENSFIHPDSPNSGTENNKAYLQSKVHNSIDYLVSHQEKQVPFSASSNSMEHNSLKYSDSHQSKKVFSSISSNSMEYSSSKYSDTHQDKQVSSSVPLKWAAKYSSVKNLDSHEETCSSVGCFIDIENPYYENDCTPPEMEDSDFILGYCVDPYSEVSRTPPDMEDWETDSNYDVDTYYEESDSPSEDDWACNSNYDVHPHSEESCSYTEDEWAYNSNYDVDPYYGERYSPPEYDWGCNSIYDVDPYYEENDSPPTNKDKQVFSSVSSNGTVEYSSVKNLDSHQETCSSAGCIESPYYENDCSLSEMEDNDFILGISVDPYYQEYESPPEDDSGFYSNCDEENDSPQENDWRLNSNCDVDPYSEVNECLAVKNEHSLLLRFYEKLVDDLMEKFSIGHFEVCASLQHMIRNHSGVVNGKLPSETDYCDKSYCLGYLHRYAACHSIMISDSVSTILKSSPSNVLNTKLNRELLNVMFLGGGPGNDFVGFLIALCSYRYYLLDLDVTVVDKMSGWGEVFNETIQKLKLCEYGKVYHLFNDLNIAPSFIPADLQNCHEWNTDMQNKLKRADLVFLVKVLSHIPNDDKLGVLKNIILYTKPGALLIYVDCPYPKKAFASVSRSLRPVYKSSKKGYKLKAKKLKFGYHNVTRCTAEVRVFERY</sequence>
<comment type="caution">
    <text evidence="2">The sequence shown here is derived from an EMBL/GenBank/DDBJ whole genome shotgun (WGS) entry which is preliminary data.</text>
</comment>
<name>A0A4Y2M7M1_ARAVE</name>
<dbReference type="AlphaFoldDB" id="A0A4Y2M7M1"/>
<dbReference type="SUPFAM" id="SSF53335">
    <property type="entry name" value="S-adenosyl-L-methionine-dependent methyltransferases"/>
    <property type="match status" value="1"/>
</dbReference>
<gene>
    <name evidence="2" type="ORF">AVEN_130178_2</name>
</gene>
<keyword evidence="3" id="KW-1185">Reference proteome</keyword>
<organism evidence="2 3">
    <name type="scientific">Araneus ventricosus</name>
    <name type="common">Orbweaver spider</name>
    <name type="synonym">Epeira ventricosa</name>
    <dbReference type="NCBI Taxonomy" id="182803"/>
    <lineage>
        <taxon>Eukaryota</taxon>
        <taxon>Metazoa</taxon>
        <taxon>Ecdysozoa</taxon>
        <taxon>Arthropoda</taxon>
        <taxon>Chelicerata</taxon>
        <taxon>Arachnida</taxon>
        <taxon>Araneae</taxon>
        <taxon>Araneomorphae</taxon>
        <taxon>Entelegynae</taxon>
        <taxon>Araneoidea</taxon>
        <taxon>Araneidae</taxon>
        <taxon>Araneus</taxon>
    </lineage>
</organism>
<accession>A0A4Y2M7M1</accession>
<reference evidence="2 3" key="1">
    <citation type="journal article" date="2019" name="Sci. Rep.">
        <title>Orb-weaving spider Araneus ventricosus genome elucidates the spidroin gene catalogue.</title>
        <authorList>
            <person name="Kono N."/>
            <person name="Nakamura H."/>
            <person name="Ohtoshi R."/>
            <person name="Moran D.A.P."/>
            <person name="Shinohara A."/>
            <person name="Yoshida Y."/>
            <person name="Fujiwara M."/>
            <person name="Mori M."/>
            <person name="Tomita M."/>
            <person name="Arakawa K."/>
        </authorList>
    </citation>
    <scope>NUCLEOTIDE SEQUENCE [LARGE SCALE GENOMIC DNA]</scope>
</reference>
<proteinExistence type="predicted"/>
<evidence type="ECO:0000313" key="3">
    <source>
        <dbReference type="Proteomes" id="UP000499080"/>
    </source>
</evidence>
<dbReference type="EMBL" id="BGPR01006762">
    <property type="protein sequence ID" value="GBN21647.1"/>
    <property type="molecule type" value="Genomic_DNA"/>
</dbReference>
<feature type="compositionally biased region" description="Polar residues" evidence="1">
    <location>
        <begin position="11"/>
        <end position="23"/>
    </location>
</feature>
<feature type="region of interest" description="Disordered" evidence="1">
    <location>
        <begin position="326"/>
        <end position="350"/>
    </location>
</feature>
<evidence type="ECO:0000256" key="1">
    <source>
        <dbReference type="SAM" id="MobiDB-lite"/>
    </source>
</evidence>
<dbReference type="OrthoDB" id="6459932at2759"/>
<feature type="compositionally biased region" description="Polar residues" evidence="1">
    <location>
        <begin position="44"/>
        <end position="58"/>
    </location>
</feature>
<dbReference type="Gene3D" id="3.40.50.150">
    <property type="entry name" value="Vaccinia Virus protein VP39"/>
    <property type="match status" value="1"/>
</dbReference>
<dbReference type="Proteomes" id="UP000499080">
    <property type="component" value="Unassembled WGS sequence"/>
</dbReference>